<organism evidence="3 4">
    <name type="scientific">Salmonella enterica I</name>
    <dbReference type="NCBI Taxonomy" id="59201"/>
    <lineage>
        <taxon>Bacteria</taxon>
        <taxon>Pseudomonadati</taxon>
        <taxon>Pseudomonadota</taxon>
        <taxon>Gammaproteobacteria</taxon>
        <taxon>Enterobacterales</taxon>
        <taxon>Enterobacteriaceae</taxon>
        <taxon>Salmonella</taxon>
    </lineage>
</organism>
<proteinExistence type="inferred from homology"/>
<name>A0A379WWB8_SALET</name>
<dbReference type="InterPro" id="IPR053186">
    <property type="entry name" value="QDO-related"/>
</dbReference>
<feature type="domain" description="Pirin N-terminal" evidence="2">
    <location>
        <begin position="20"/>
        <end position="104"/>
    </location>
</feature>
<accession>A0A379WWB8</accession>
<evidence type="ECO:0000313" key="4">
    <source>
        <dbReference type="Proteomes" id="UP000254712"/>
    </source>
</evidence>
<dbReference type="Pfam" id="PF02678">
    <property type="entry name" value="Pirin"/>
    <property type="match status" value="1"/>
</dbReference>
<protein>
    <submittedName>
        <fullName evidence="3">Pirin-like protein</fullName>
        <ecNumber evidence="3">1.13.11.24</ecNumber>
    </submittedName>
</protein>
<sequence length="105" mass="11416">MKQITGVYTAPRPHWVGDGFPVRSLFSYQSHAQQLSPFLLLDYAGPHTFTPGNEKRGVGEHPHRGFETVTIVYSGEVEHRDSTGRGGVIGPGDVQWMTAGAGILP</sequence>
<keyword evidence="3" id="KW-0560">Oxidoreductase</keyword>
<dbReference type="PANTHER" id="PTHR43594">
    <property type="entry name" value="QUERCETIN 2,3-DIOXYGENASE"/>
    <property type="match status" value="1"/>
</dbReference>
<dbReference type="GO" id="GO:0008127">
    <property type="term" value="F:quercetin 2,3-dioxygenase activity"/>
    <property type="evidence" value="ECO:0007669"/>
    <property type="project" value="UniProtKB-EC"/>
</dbReference>
<dbReference type="SUPFAM" id="SSF51182">
    <property type="entry name" value="RmlC-like cupins"/>
    <property type="match status" value="1"/>
</dbReference>
<dbReference type="InterPro" id="IPR011051">
    <property type="entry name" value="RmlC_Cupin_sf"/>
</dbReference>
<gene>
    <name evidence="3" type="primary">yhhW_2</name>
    <name evidence="3" type="ORF">NCTC8261_04723</name>
</gene>
<evidence type="ECO:0000256" key="1">
    <source>
        <dbReference type="RuleBase" id="RU003457"/>
    </source>
</evidence>
<dbReference type="Gene3D" id="2.60.120.10">
    <property type="entry name" value="Jelly Rolls"/>
    <property type="match status" value="1"/>
</dbReference>
<dbReference type="EMBL" id="UGXT01000002">
    <property type="protein sequence ID" value="SUH38397.1"/>
    <property type="molecule type" value="Genomic_DNA"/>
</dbReference>
<comment type="similarity">
    <text evidence="1">Belongs to the pirin family.</text>
</comment>
<dbReference type="InterPro" id="IPR014710">
    <property type="entry name" value="RmlC-like_jellyroll"/>
</dbReference>
<dbReference type="EC" id="1.13.11.24" evidence="3"/>
<dbReference type="Proteomes" id="UP000254712">
    <property type="component" value="Unassembled WGS sequence"/>
</dbReference>
<dbReference type="AlphaFoldDB" id="A0A379WWB8"/>
<reference evidence="3 4" key="1">
    <citation type="submission" date="2018-06" db="EMBL/GenBank/DDBJ databases">
        <authorList>
            <consortium name="Pathogen Informatics"/>
            <person name="Doyle S."/>
        </authorList>
    </citation>
    <scope>NUCLEOTIDE SEQUENCE [LARGE SCALE GENOMIC DNA]</scope>
    <source>
        <strain evidence="3 4">NCTC8261</strain>
    </source>
</reference>
<evidence type="ECO:0000259" key="2">
    <source>
        <dbReference type="Pfam" id="PF02678"/>
    </source>
</evidence>
<dbReference type="InterPro" id="IPR003829">
    <property type="entry name" value="Pirin_N_dom"/>
</dbReference>
<dbReference type="PANTHER" id="PTHR43594:SF1">
    <property type="entry name" value="QUERCETIN 2,3-DIOXYGENASE PA2418-RELATED"/>
    <property type="match status" value="1"/>
</dbReference>
<evidence type="ECO:0000313" key="3">
    <source>
        <dbReference type="EMBL" id="SUH38397.1"/>
    </source>
</evidence>